<evidence type="ECO:0000256" key="2">
    <source>
        <dbReference type="ARBA" id="ARBA00023157"/>
    </source>
</evidence>
<dbReference type="OrthoDB" id="6051778at2759"/>
<reference evidence="5" key="1">
    <citation type="submission" date="2012-12" db="EMBL/GenBank/DDBJ databases">
        <authorList>
            <person name="Hellsten U."/>
            <person name="Grimwood J."/>
            <person name="Chapman J.A."/>
            <person name="Shapiro H."/>
            <person name="Aerts A."/>
            <person name="Otillar R.P."/>
            <person name="Terry A.Y."/>
            <person name="Boore J.L."/>
            <person name="Simakov O."/>
            <person name="Marletaz F."/>
            <person name="Cho S.-J."/>
            <person name="Edsinger-Gonzales E."/>
            <person name="Havlak P."/>
            <person name="Kuo D.-H."/>
            <person name="Larsson T."/>
            <person name="Lv J."/>
            <person name="Arendt D."/>
            <person name="Savage R."/>
            <person name="Osoegawa K."/>
            <person name="de Jong P."/>
            <person name="Lindberg D.R."/>
            <person name="Seaver E.C."/>
            <person name="Weisblat D.A."/>
            <person name="Putnam N.H."/>
            <person name="Grigoriev I.V."/>
            <person name="Rokhsar D.S."/>
        </authorList>
    </citation>
    <scope>NUCLEOTIDE SEQUENCE</scope>
    <source>
        <strain evidence="5">I ESC-2004</strain>
    </source>
</reference>
<dbReference type="FunFam" id="2.20.100.10:FF:000001">
    <property type="entry name" value="semaphorin-5A isoform X1"/>
    <property type="match status" value="1"/>
</dbReference>
<gene>
    <name evidence="3" type="ORF">CAPTEDRAFT_90780</name>
</gene>
<evidence type="ECO:0000256" key="1">
    <source>
        <dbReference type="ARBA" id="ARBA00022737"/>
    </source>
</evidence>
<dbReference type="EnsemblMetazoa" id="CapteT90780">
    <property type="protein sequence ID" value="CapteP90780"/>
    <property type="gene ID" value="CapteG90780"/>
</dbReference>
<keyword evidence="1" id="KW-0677">Repeat</keyword>
<organism evidence="3">
    <name type="scientific">Capitella teleta</name>
    <name type="common">Polychaete worm</name>
    <dbReference type="NCBI Taxonomy" id="283909"/>
    <lineage>
        <taxon>Eukaryota</taxon>
        <taxon>Metazoa</taxon>
        <taxon>Spiralia</taxon>
        <taxon>Lophotrochozoa</taxon>
        <taxon>Annelida</taxon>
        <taxon>Polychaeta</taxon>
        <taxon>Sedentaria</taxon>
        <taxon>Scolecida</taxon>
        <taxon>Capitellidae</taxon>
        <taxon>Capitella</taxon>
    </lineage>
</organism>
<evidence type="ECO:0000313" key="5">
    <source>
        <dbReference type="Proteomes" id="UP000014760"/>
    </source>
</evidence>
<dbReference type="PROSITE" id="PS50092">
    <property type="entry name" value="TSP1"/>
    <property type="match status" value="2"/>
</dbReference>
<name>R7TJE3_CAPTE</name>
<accession>R7TJE3</accession>
<dbReference type="HOGENOM" id="CLU_047129_2_1_1"/>
<dbReference type="InterPro" id="IPR036383">
    <property type="entry name" value="TSP1_rpt_sf"/>
</dbReference>
<dbReference type="AlphaFoldDB" id="R7TJE3"/>
<protein>
    <submittedName>
        <fullName evidence="3 4">Uncharacterized protein</fullName>
    </submittedName>
</protein>
<dbReference type="SMART" id="SM00209">
    <property type="entry name" value="TSP1"/>
    <property type="match status" value="2"/>
</dbReference>
<reference evidence="4" key="3">
    <citation type="submission" date="2015-06" db="UniProtKB">
        <authorList>
            <consortium name="EnsemblMetazoa"/>
        </authorList>
    </citation>
    <scope>IDENTIFICATION</scope>
</reference>
<dbReference type="SUPFAM" id="SSF82895">
    <property type="entry name" value="TSP-1 type 1 repeat"/>
    <property type="match status" value="2"/>
</dbReference>
<feature type="non-terminal residue" evidence="3">
    <location>
        <position position="1"/>
    </location>
</feature>
<dbReference type="EMBL" id="AMQN01002904">
    <property type="status" value="NOT_ANNOTATED_CDS"/>
    <property type="molecule type" value="Genomic_DNA"/>
</dbReference>
<keyword evidence="2" id="KW-1015">Disulfide bond</keyword>
<dbReference type="Gene3D" id="2.20.100.10">
    <property type="entry name" value="Thrombospondin type-1 (TSP1) repeat"/>
    <property type="match status" value="2"/>
</dbReference>
<evidence type="ECO:0000313" key="4">
    <source>
        <dbReference type="EnsemblMetazoa" id="CapteP90780"/>
    </source>
</evidence>
<dbReference type="EMBL" id="KB310391">
    <property type="protein sequence ID" value="ELT91671.1"/>
    <property type="molecule type" value="Genomic_DNA"/>
</dbReference>
<proteinExistence type="predicted"/>
<dbReference type="InterPro" id="IPR052065">
    <property type="entry name" value="Compl_asym_regulator"/>
</dbReference>
<keyword evidence="5" id="KW-1185">Reference proteome</keyword>
<dbReference type="Proteomes" id="UP000014760">
    <property type="component" value="Unassembled WGS sequence"/>
</dbReference>
<dbReference type="PANTHER" id="PTHR22906">
    <property type="entry name" value="PROPERDIN"/>
    <property type="match status" value="1"/>
</dbReference>
<sequence length="114" mass="12760">WDTWLSWSHCTVSCGVGKRVRLKFCQNFTDCNLQLPRSTGCNQTPCLEPVSWTGWSEWNACSATCGNGTRSRGRICVNEIQNGVSVMCPGRNVDYDLCNASTLCPSEWLVFQET</sequence>
<dbReference type="InterPro" id="IPR000884">
    <property type="entry name" value="TSP1_rpt"/>
</dbReference>
<dbReference type="OMA" id="ETANCYS"/>
<dbReference type="Pfam" id="PF00090">
    <property type="entry name" value="TSP_1"/>
    <property type="match status" value="2"/>
</dbReference>
<reference evidence="3 5" key="2">
    <citation type="journal article" date="2013" name="Nature">
        <title>Insights into bilaterian evolution from three spiralian genomes.</title>
        <authorList>
            <person name="Simakov O."/>
            <person name="Marletaz F."/>
            <person name="Cho S.J."/>
            <person name="Edsinger-Gonzales E."/>
            <person name="Havlak P."/>
            <person name="Hellsten U."/>
            <person name="Kuo D.H."/>
            <person name="Larsson T."/>
            <person name="Lv J."/>
            <person name="Arendt D."/>
            <person name="Savage R."/>
            <person name="Osoegawa K."/>
            <person name="de Jong P."/>
            <person name="Grimwood J."/>
            <person name="Chapman J.A."/>
            <person name="Shapiro H."/>
            <person name="Aerts A."/>
            <person name="Otillar R.P."/>
            <person name="Terry A.Y."/>
            <person name="Boore J.L."/>
            <person name="Grigoriev I.V."/>
            <person name="Lindberg D.R."/>
            <person name="Seaver E.C."/>
            <person name="Weisblat D.A."/>
            <person name="Putnam N.H."/>
            <person name="Rokhsar D.S."/>
        </authorList>
    </citation>
    <scope>NUCLEOTIDE SEQUENCE</scope>
    <source>
        <strain evidence="3 5">I ESC-2004</strain>
    </source>
</reference>
<evidence type="ECO:0000313" key="3">
    <source>
        <dbReference type="EMBL" id="ELT91671.1"/>
    </source>
</evidence>